<feature type="transmembrane region" description="Helical" evidence="1">
    <location>
        <begin position="106"/>
        <end position="126"/>
    </location>
</feature>
<evidence type="ECO:0008006" key="4">
    <source>
        <dbReference type="Google" id="ProtNLM"/>
    </source>
</evidence>
<reference evidence="2" key="1">
    <citation type="submission" date="2022-06" db="EMBL/GenBank/DDBJ databases">
        <title>Ornithinimicrobium JY.X270.</title>
        <authorList>
            <person name="Huang Y."/>
        </authorList>
    </citation>
    <scope>NUCLEOTIDE SEQUENCE</scope>
    <source>
        <strain evidence="2">JY.X270</strain>
    </source>
</reference>
<keyword evidence="1" id="KW-1133">Transmembrane helix</keyword>
<keyword evidence="1" id="KW-0472">Membrane</keyword>
<evidence type="ECO:0000313" key="2">
    <source>
        <dbReference type="EMBL" id="USQ75259.1"/>
    </source>
</evidence>
<name>A0ABY4YF85_9MICO</name>
<protein>
    <recommendedName>
        <fullName evidence="4">Integral membrane protein</fullName>
    </recommendedName>
</protein>
<dbReference type="EMBL" id="CP099490">
    <property type="protein sequence ID" value="USQ75259.1"/>
    <property type="molecule type" value="Genomic_DNA"/>
</dbReference>
<evidence type="ECO:0000256" key="1">
    <source>
        <dbReference type="SAM" id="Phobius"/>
    </source>
</evidence>
<feature type="transmembrane region" description="Helical" evidence="1">
    <location>
        <begin position="42"/>
        <end position="59"/>
    </location>
</feature>
<keyword evidence="3" id="KW-1185">Reference proteome</keyword>
<sequence length="137" mass="14529">MTMERVLRWLVAAALVVDAVIHLQQASQMQLAAPGGIGGGTLFRIQAVVALVAAGYLLWRGSRLAYAVAAVVLLSVCAAVVTYTYVDLPAIGPIPPMYDPFWTRPKVISALVEGAGALLAVLGFWWTSRSVSPARHG</sequence>
<keyword evidence="1" id="KW-0812">Transmembrane</keyword>
<evidence type="ECO:0000313" key="3">
    <source>
        <dbReference type="Proteomes" id="UP001056535"/>
    </source>
</evidence>
<organism evidence="2 3">
    <name type="scientific">Ornithinimicrobium cryptoxanthini</name>
    <dbReference type="NCBI Taxonomy" id="2934161"/>
    <lineage>
        <taxon>Bacteria</taxon>
        <taxon>Bacillati</taxon>
        <taxon>Actinomycetota</taxon>
        <taxon>Actinomycetes</taxon>
        <taxon>Micrococcales</taxon>
        <taxon>Ornithinimicrobiaceae</taxon>
        <taxon>Ornithinimicrobium</taxon>
    </lineage>
</organism>
<accession>A0ABY4YF85</accession>
<gene>
    <name evidence="2" type="ORF">NF557_11565</name>
</gene>
<dbReference type="RefSeq" id="WP_252619515.1">
    <property type="nucleotide sequence ID" value="NZ_CP099490.1"/>
</dbReference>
<feature type="transmembrane region" description="Helical" evidence="1">
    <location>
        <begin position="66"/>
        <end position="86"/>
    </location>
</feature>
<dbReference type="Proteomes" id="UP001056535">
    <property type="component" value="Chromosome"/>
</dbReference>
<proteinExistence type="predicted"/>